<evidence type="ECO:0008006" key="5">
    <source>
        <dbReference type="Google" id="ProtNLM"/>
    </source>
</evidence>
<dbReference type="GO" id="GO:0016755">
    <property type="term" value="F:aminoacyltransferase activity"/>
    <property type="evidence" value="ECO:0007669"/>
    <property type="project" value="InterPro"/>
</dbReference>
<sequence length="555" mass="60032">MVYAVHRHLLLAAVALAAVQLEQAMATSLDYDPVTSANTTNEISSKFPGRGAEVSDDDCSISVEVDPTLPDISTILKVPVMYTDLLANMTTAPMECVSSKIGTAVLSEALPATEADQDAYTTTISGFNVPSKTGITTAASATPTPITDVETSEDELNCATGWTNSSRKLQDTSETKRRLEATTNEDIARLEAYFGTSMEMKLANLPTVGVLTPSPWPGPYWPMFQDSINVIWSPGQPSAAEKYAKAFGLNVRDFMDKVSADNGVDSMHQRPKCSSDDGCSSRSDGSVCGKRAGKSSGYCIPTWFGICHAWAPAATIEEEPRCAVTHNGVTFQPLDIKALITNVYDGASVPVVFTGARYNGGHDSEDAYGRHSNDAYRDLNPAFFHIAAANILGKLNRTFVADVTAGTEVWNQPVRGFKVYEQTKISVKEAARMFYGLEKYPWNAAAKSIVYIKMRLSWIFETYDDGGLVSSGQVNKYTSGAYYTYLLELNNNGKIIGGEWVYESDSTHPDFLWLPKSKPALDTVTSVGLKYADVSMLLEKSVACSGSRSGSGSGE</sequence>
<feature type="chain" id="PRO_5004049293" description="Transglutaminase elicitor" evidence="2">
    <location>
        <begin position="27"/>
        <end position="555"/>
    </location>
</feature>
<dbReference type="EMBL" id="JH598563">
    <property type="status" value="NOT_ANNOTATED_CDS"/>
    <property type="molecule type" value="Genomic_DNA"/>
</dbReference>
<keyword evidence="4" id="KW-1185">Reference proteome</keyword>
<evidence type="ECO:0000313" key="3">
    <source>
        <dbReference type="EnsemblProtists" id="HpaP808614"/>
    </source>
</evidence>
<dbReference type="InParanoid" id="M4BQC5"/>
<dbReference type="VEuPathDB" id="FungiDB:HpaG808614"/>
<dbReference type="InterPro" id="IPR032048">
    <property type="entry name" value="TGase_elicitor"/>
</dbReference>
<reference evidence="4" key="1">
    <citation type="journal article" date="2010" name="Science">
        <title>Signatures of adaptation to obligate biotrophy in the Hyaloperonospora arabidopsidis genome.</title>
        <authorList>
            <person name="Baxter L."/>
            <person name="Tripathy S."/>
            <person name="Ishaque N."/>
            <person name="Boot N."/>
            <person name="Cabral A."/>
            <person name="Kemen E."/>
            <person name="Thines M."/>
            <person name="Ah-Fong A."/>
            <person name="Anderson R."/>
            <person name="Badejoko W."/>
            <person name="Bittner-Eddy P."/>
            <person name="Boore J.L."/>
            <person name="Chibucos M.C."/>
            <person name="Coates M."/>
            <person name="Dehal P."/>
            <person name="Delehaunty K."/>
            <person name="Dong S."/>
            <person name="Downton P."/>
            <person name="Dumas B."/>
            <person name="Fabro G."/>
            <person name="Fronick C."/>
            <person name="Fuerstenberg S.I."/>
            <person name="Fulton L."/>
            <person name="Gaulin E."/>
            <person name="Govers F."/>
            <person name="Hughes L."/>
            <person name="Humphray S."/>
            <person name="Jiang R.H."/>
            <person name="Judelson H."/>
            <person name="Kamoun S."/>
            <person name="Kyung K."/>
            <person name="Meijer H."/>
            <person name="Minx P."/>
            <person name="Morris P."/>
            <person name="Nelson J."/>
            <person name="Phuntumart V."/>
            <person name="Qutob D."/>
            <person name="Rehmany A."/>
            <person name="Rougon-Cardoso A."/>
            <person name="Ryden P."/>
            <person name="Torto-Alalibo T."/>
            <person name="Studholme D."/>
            <person name="Wang Y."/>
            <person name="Win J."/>
            <person name="Wood J."/>
            <person name="Clifton S.W."/>
            <person name="Rogers J."/>
            <person name="Van den Ackerveken G."/>
            <person name="Jones J.D."/>
            <person name="McDowell J.M."/>
            <person name="Beynon J."/>
            <person name="Tyler B.M."/>
        </authorList>
    </citation>
    <scope>NUCLEOTIDE SEQUENCE [LARGE SCALE GENOMIC DNA]</scope>
    <source>
        <strain evidence="4">Emoy2</strain>
    </source>
</reference>
<dbReference type="Proteomes" id="UP000011713">
    <property type="component" value="Unassembled WGS sequence"/>
</dbReference>
<dbReference type="HOGENOM" id="CLU_013767_2_1_1"/>
<dbReference type="eggNOG" id="ENOG502S2YG">
    <property type="taxonomic scope" value="Eukaryota"/>
</dbReference>
<proteinExistence type="predicted"/>
<dbReference type="Gene3D" id="3.30.40.240">
    <property type="entry name" value="Transglutaminase elicitor, body domain"/>
    <property type="match status" value="1"/>
</dbReference>
<reference evidence="3" key="2">
    <citation type="submission" date="2015-06" db="UniProtKB">
        <authorList>
            <consortium name="EnsemblProtists"/>
        </authorList>
    </citation>
    <scope>IDENTIFICATION</scope>
    <source>
        <strain evidence="3">Emoy2</strain>
    </source>
</reference>
<dbReference type="AlphaFoldDB" id="M4BQC5"/>
<evidence type="ECO:0000256" key="2">
    <source>
        <dbReference type="SAM" id="SignalP"/>
    </source>
</evidence>
<evidence type="ECO:0000313" key="4">
    <source>
        <dbReference type="Proteomes" id="UP000011713"/>
    </source>
</evidence>
<accession>M4BQC5</accession>
<feature type="signal peptide" evidence="2">
    <location>
        <begin position="1"/>
        <end position="26"/>
    </location>
</feature>
<feature type="compositionally biased region" description="Low complexity" evidence="1">
    <location>
        <begin position="276"/>
        <end position="287"/>
    </location>
</feature>
<dbReference type="EnsemblProtists" id="HpaT808614">
    <property type="protein sequence ID" value="HpaP808614"/>
    <property type="gene ID" value="HpaG808614"/>
</dbReference>
<dbReference type="STRING" id="559515.M4BQC5"/>
<dbReference type="OMA" id="YDSDNDH"/>
<feature type="region of interest" description="Disordered" evidence="1">
    <location>
        <begin position="262"/>
        <end position="287"/>
    </location>
</feature>
<dbReference type="Pfam" id="PF16683">
    <property type="entry name" value="TGase_elicitor"/>
    <property type="match status" value="1"/>
</dbReference>
<evidence type="ECO:0000256" key="1">
    <source>
        <dbReference type="SAM" id="MobiDB-lite"/>
    </source>
</evidence>
<protein>
    <recommendedName>
        <fullName evidence="5">Transglutaminase elicitor</fullName>
    </recommendedName>
</protein>
<keyword evidence="2" id="KW-0732">Signal</keyword>
<organism evidence="3 4">
    <name type="scientific">Hyaloperonospora arabidopsidis (strain Emoy2)</name>
    <name type="common">Downy mildew agent</name>
    <name type="synonym">Peronospora arabidopsidis</name>
    <dbReference type="NCBI Taxonomy" id="559515"/>
    <lineage>
        <taxon>Eukaryota</taxon>
        <taxon>Sar</taxon>
        <taxon>Stramenopiles</taxon>
        <taxon>Oomycota</taxon>
        <taxon>Peronosporomycetes</taxon>
        <taxon>Peronosporales</taxon>
        <taxon>Peronosporaceae</taxon>
        <taxon>Hyaloperonospora</taxon>
    </lineage>
</organism>
<name>M4BQC5_HYAAE</name>